<protein>
    <submittedName>
        <fullName evidence="2">Uncharacterized protein</fullName>
    </submittedName>
</protein>
<comment type="caution">
    <text evidence="2">The sequence shown here is derived from an EMBL/GenBank/DDBJ whole genome shotgun (WGS) entry which is preliminary data.</text>
</comment>
<keyword evidence="1" id="KW-0472">Membrane</keyword>
<keyword evidence="3" id="KW-1185">Reference proteome</keyword>
<keyword evidence="1" id="KW-1133">Transmembrane helix</keyword>
<reference evidence="2" key="1">
    <citation type="journal article" date="2014" name="Int. J. Syst. Evol. Microbiol.">
        <title>Complete genome sequence of Corynebacterium casei LMG S-19264T (=DSM 44701T), isolated from a smear-ripened cheese.</title>
        <authorList>
            <consortium name="US DOE Joint Genome Institute (JGI-PGF)"/>
            <person name="Walter F."/>
            <person name="Albersmeier A."/>
            <person name="Kalinowski J."/>
            <person name="Ruckert C."/>
        </authorList>
    </citation>
    <scope>NUCLEOTIDE SEQUENCE</scope>
    <source>
        <strain evidence="2">CCM 8433</strain>
    </source>
</reference>
<accession>A0A917N4F8</accession>
<sequence length="60" mass="6930">MNKNNETARAIYLTGSFFMFLCIHYLFSINSSAFSWGLYIFPITLFVLGIVVNKKSDEKQ</sequence>
<evidence type="ECO:0000313" key="2">
    <source>
        <dbReference type="EMBL" id="GGI65421.1"/>
    </source>
</evidence>
<name>A0A917N4F8_9ENTE</name>
<dbReference type="EMBL" id="BMDT01000003">
    <property type="protein sequence ID" value="GGI65421.1"/>
    <property type="molecule type" value="Genomic_DNA"/>
</dbReference>
<feature type="transmembrane region" description="Helical" evidence="1">
    <location>
        <begin position="7"/>
        <end position="27"/>
    </location>
</feature>
<gene>
    <name evidence="2" type="ORF">GCM10011482_10750</name>
</gene>
<evidence type="ECO:0000313" key="3">
    <source>
        <dbReference type="Proteomes" id="UP000622610"/>
    </source>
</evidence>
<evidence type="ECO:0000256" key="1">
    <source>
        <dbReference type="SAM" id="Phobius"/>
    </source>
</evidence>
<feature type="transmembrane region" description="Helical" evidence="1">
    <location>
        <begin position="33"/>
        <end position="52"/>
    </location>
</feature>
<reference evidence="2" key="2">
    <citation type="submission" date="2020-09" db="EMBL/GenBank/DDBJ databases">
        <authorList>
            <person name="Sun Q."/>
            <person name="Sedlacek I."/>
        </authorList>
    </citation>
    <scope>NUCLEOTIDE SEQUENCE</scope>
    <source>
        <strain evidence="2">CCM 8433</strain>
    </source>
</reference>
<keyword evidence="1" id="KW-0812">Transmembrane</keyword>
<dbReference type="AlphaFoldDB" id="A0A917N4F8"/>
<proteinExistence type="predicted"/>
<dbReference type="Proteomes" id="UP000622610">
    <property type="component" value="Unassembled WGS sequence"/>
</dbReference>
<organism evidence="2 3">
    <name type="scientific">Enterococcus alcedinis</name>
    <dbReference type="NCBI Taxonomy" id="1274384"/>
    <lineage>
        <taxon>Bacteria</taxon>
        <taxon>Bacillati</taxon>
        <taxon>Bacillota</taxon>
        <taxon>Bacilli</taxon>
        <taxon>Lactobacillales</taxon>
        <taxon>Enterococcaceae</taxon>
        <taxon>Enterococcus</taxon>
    </lineage>
</organism>